<gene>
    <name evidence="2" type="ORF">G6321_00029420</name>
    <name evidence="1" type="ORF">G6321_38845</name>
</gene>
<organism evidence="1">
    <name type="scientific">Bradyrhizobium barranii subsp. barranii</name>
    <dbReference type="NCBI Taxonomy" id="2823807"/>
    <lineage>
        <taxon>Bacteria</taxon>
        <taxon>Pseudomonadati</taxon>
        <taxon>Pseudomonadota</taxon>
        <taxon>Alphaproteobacteria</taxon>
        <taxon>Hyphomicrobiales</taxon>
        <taxon>Nitrobacteraceae</taxon>
        <taxon>Bradyrhizobium</taxon>
        <taxon>Bradyrhizobium barranii</taxon>
    </lineage>
</organism>
<dbReference type="EMBL" id="JACBFH010000001">
    <property type="protein sequence ID" value="NYY94140.1"/>
    <property type="molecule type" value="Genomic_DNA"/>
</dbReference>
<proteinExistence type="predicted"/>
<dbReference type="RefSeq" id="WP_166352611.1">
    <property type="nucleotide sequence ID" value="NZ_CP088280.1"/>
</dbReference>
<protein>
    <submittedName>
        <fullName evidence="1">Uncharacterized protein</fullName>
    </submittedName>
</protein>
<accession>A0A7Z0QIN0</accession>
<dbReference type="Proteomes" id="UP000564836">
    <property type="component" value="Chromosome"/>
</dbReference>
<name>A0A7Z0QIN0_9BRAD</name>
<evidence type="ECO:0000313" key="2">
    <source>
        <dbReference type="EMBL" id="UGX89971.1"/>
    </source>
</evidence>
<reference evidence="2 3" key="3">
    <citation type="journal article" date="2022" name="Int. J. Syst. Evol. Microbiol.">
        <title>Strains of Bradyrhizobium barranii sp. nov. associated with legumes native to Canada are symbionts of soybeans and belong to different subspecies (subsp. barranii subsp. nov. and subsp. apii subsp. nov.) and symbiovars (sv. glycinearum and sv. septentrionale).</title>
        <authorList>
            <person name="Bromfield E.S.P."/>
            <person name="Cloutier S."/>
            <person name="Wasai-Hara S."/>
            <person name="Minamisawa K."/>
        </authorList>
    </citation>
    <scope>NUCLEOTIDE SEQUENCE [LARGE SCALE GENOMIC DNA]</scope>
    <source>
        <strain evidence="2 3">323S2</strain>
    </source>
</reference>
<reference evidence="1" key="2">
    <citation type="submission" date="2020-06" db="EMBL/GenBank/DDBJ databases">
        <title>Whole Genome Sequence of Bradyrhizobium sp. Strain 323S2.</title>
        <authorList>
            <person name="Bromfield E.S.P."/>
        </authorList>
    </citation>
    <scope>NUCLEOTIDE SEQUENCE [LARGE SCALE GENOMIC DNA]</scope>
    <source>
        <strain evidence="1">323S2</strain>
    </source>
</reference>
<evidence type="ECO:0000313" key="1">
    <source>
        <dbReference type="EMBL" id="NYY94140.1"/>
    </source>
</evidence>
<sequence>MSAVNRAFWAAGILAYSGCDEAFVILKNKAVYNHRLSALTIGVDLHDEASFEDLGNSRDIGFNADINYQSSIDRWNAVFDIYGNNTWSEALFLTGRNAAPLSVQPWRVFRKIVAEVRTARGQFDPAKNGHVAIFFDVMAAVFILWSSIGRDIRRFYDPKMSKAEFEKALLYYIWAGKESYQIRQELRQKTDTSGVIQEFPSWEKFVSFAGLVIAGPHELFGCVNICREMSIRMLSGKLSEQEKGLSLMLSANKRARQFIMAASEYMIAAGGLPKDLTERIQNEFSGL</sequence>
<dbReference type="EMBL" id="CP088280">
    <property type="protein sequence ID" value="UGX89971.1"/>
    <property type="molecule type" value="Genomic_DNA"/>
</dbReference>
<reference evidence="2 3" key="1">
    <citation type="journal article" date="2017" name="Syst. Appl. Microbiol.">
        <title>Soybeans inoculated with root zone soils of Canadian native legumes harbour diverse and novel Bradyrhizobium spp. that possess agricultural potential.</title>
        <authorList>
            <person name="Bromfield E.S.P."/>
            <person name="Cloutier S."/>
            <person name="Tambong J.T."/>
            <person name="Tran Thi T.V."/>
        </authorList>
    </citation>
    <scope>NUCLEOTIDE SEQUENCE [LARGE SCALE GENOMIC DNA]</scope>
    <source>
        <strain evidence="2 3">323S2</strain>
    </source>
</reference>
<dbReference type="AlphaFoldDB" id="A0A7Z0QIN0"/>
<evidence type="ECO:0000313" key="3">
    <source>
        <dbReference type="Proteomes" id="UP000564836"/>
    </source>
</evidence>